<dbReference type="EMBL" id="MU093703">
    <property type="protein sequence ID" value="KAF7846325.1"/>
    <property type="molecule type" value="Genomic_DNA"/>
</dbReference>
<keyword evidence="3" id="KW-1185">Reference proteome</keyword>
<dbReference type="OrthoDB" id="9402762at2759"/>
<dbReference type="GO" id="GO:0000445">
    <property type="term" value="C:THO complex part of transcription export complex"/>
    <property type="evidence" value="ECO:0007669"/>
    <property type="project" value="TreeGrafter"/>
</dbReference>
<dbReference type="Pfam" id="PF11957">
    <property type="entry name" value="efThoc1"/>
    <property type="match status" value="1"/>
</dbReference>
<proteinExistence type="predicted"/>
<dbReference type="PANTHER" id="PTHR13265">
    <property type="entry name" value="THO COMPLEX SUBUNIT 1"/>
    <property type="match status" value="1"/>
</dbReference>
<evidence type="ECO:0000313" key="3">
    <source>
        <dbReference type="Proteomes" id="UP000806378"/>
    </source>
</evidence>
<name>A0A8T0CKN7_CORYI</name>
<dbReference type="Gramene" id="rna-gnl|WGS:JABURB|Cocit.L4535.1">
    <property type="protein sequence ID" value="cds-KAF7846325.1"/>
    <property type="gene ID" value="gene-BT93_L4535"/>
</dbReference>
<accession>A0A8T0CKN7</accession>
<evidence type="ECO:0000313" key="2">
    <source>
        <dbReference type="EMBL" id="KAF7846325.1"/>
    </source>
</evidence>
<feature type="compositionally biased region" description="Acidic residues" evidence="1">
    <location>
        <begin position="604"/>
        <end position="620"/>
    </location>
</feature>
<sequence>MPALIGDSGDDFRRLAEASRYEAPSAILAQLKASRTTTKEEVEDIFREEFLDLLAYIDLYSEDASQVWNLLDVVFLLSRENIAETNLPYSFIEDLLDSQTIAGCAKVLDYLEVRKSDLKPSQGADMPLILLRALNELLRRLSRAENTVLCGRIFILMFQCIPLGHRSSINLRGVFHTENVTIYDQITSEDSQNDMDVDQDTQQDKKLDPQLASLYPKFWSMQTFFSSPTDLFDHTKMIQFKDSIIATLKTFQDITATEPKTSAEAHSRGTNHTSSNAFNPKYLTNPSLFSLELHDGSFRRNILVQILIIMDFLLLLSSPEKARLDSLDTEVLKKQLGGSKNLVLQYDGFQLSKPDQTWITETRKEIEKLLSSDKLYLRMVNTVLDREQNWAFWKAIGCPTILRPAVPVSEAQAAQSTLRKICEDATAPLPVPMGAKDLAFLSDPIPVEALQHSDFAPPSLQEYYESIETDNLDLDFAEGEERKGIEERKAGKLWRALRSATGRKFKLCEEIKNGDNLKALIEIDKPPEALKDEEQMEERDDADEQVNDEQPVDVTREEQVNGNSENHDAGLDTIANVKDEKDKAEEDEADVSADQAKSETKDEIMDEGEVETTQDTEFDG</sequence>
<dbReference type="Proteomes" id="UP000806378">
    <property type="component" value="Unassembled WGS sequence"/>
</dbReference>
<feature type="region of interest" description="Disordered" evidence="1">
    <location>
        <begin position="525"/>
        <end position="620"/>
    </location>
</feature>
<gene>
    <name evidence="2" type="ORF">BT93_L4535</name>
</gene>
<dbReference type="PANTHER" id="PTHR13265:SF0">
    <property type="entry name" value="HPR1"/>
    <property type="match status" value="1"/>
</dbReference>
<dbReference type="GO" id="GO:0006406">
    <property type="term" value="P:mRNA export from nucleus"/>
    <property type="evidence" value="ECO:0007669"/>
    <property type="project" value="TreeGrafter"/>
</dbReference>
<protein>
    <recommendedName>
        <fullName evidence="4">THO complex subunit 1</fullName>
    </recommendedName>
</protein>
<organism evidence="2 3">
    <name type="scientific">Corymbia citriodora subsp. variegata</name>
    <dbReference type="NCBI Taxonomy" id="360336"/>
    <lineage>
        <taxon>Eukaryota</taxon>
        <taxon>Viridiplantae</taxon>
        <taxon>Streptophyta</taxon>
        <taxon>Embryophyta</taxon>
        <taxon>Tracheophyta</taxon>
        <taxon>Spermatophyta</taxon>
        <taxon>Magnoliopsida</taxon>
        <taxon>eudicotyledons</taxon>
        <taxon>Gunneridae</taxon>
        <taxon>Pentapetalae</taxon>
        <taxon>rosids</taxon>
        <taxon>malvids</taxon>
        <taxon>Myrtales</taxon>
        <taxon>Myrtaceae</taxon>
        <taxon>Myrtoideae</taxon>
        <taxon>Eucalypteae</taxon>
        <taxon>Corymbia</taxon>
    </lineage>
</organism>
<evidence type="ECO:0000256" key="1">
    <source>
        <dbReference type="SAM" id="MobiDB-lite"/>
    </source>
</evidence>
<evidence type="ECO:0008006" key="4">
    <source>
        <dbReference type="Google" id="ProtNLM"/>
    </source>
</evidence>
<feature type="compositionally biased region" description="Basic and acidic residues" evidence="1">
    <location>
        <begin position="554"/>
        <end position="570"/>
    </location>
</feature>
<dbReference type="AlphaFoldDB" id="A0A8T0CKN7"/>
<reference evidence="2" key="1">
    <citation type="submission" date="2020-05" db="EMBL/GenBank/DDBJ databases">
        <title>WGS assembly of Corymbia citriodora subspecies variegata.</title>
        <authorList>
            <person name="Barry K."/>
            <person name="Hundley H."/>
            <person name="Shu S."/>
            <person name="Jenkins J."/>
            <person name="Grimwood J."/>
            <person name="Baten A."/>
        </authorList>
    </citation>
    <scope>NUCLEOTIDE SEQUENCE</scope>
    <source>
        <strain evidence="2">CV2-018</strain>
    </source>
</reference>
<feature type="compositionally biased region" description="Polar residues" evidence="1">
    <location>
        <begin position="268"/>
        <end position="278"/>
    </location>
</feature>
<dbReference type="InterPro" id="IPR021861">
    <property type="entry name" value="THO_THOC1"/>
</dbReference>
<feature type="compositionally biased region" description="Acidic residues" evidence="1">
    <location>
        <begin position="534"/>
        <end position="551"/>
    </location>
</feature>
<feature type="region of interest" description="Disordered" evidence="1">
    <location>
        <begin position="259"/>
        <end position="278"/>
    </location>
</feature>
<comment type="caution">
    <text evidence="2">The sequence shown here is derived from an EMBL/GenBank/DDBJ whole genome shotgun (WGS) entry which is preliminary data.</text>
</comment>